<evidence type="ECO:0000256" key="2">
    <source>
        <dbReference type="ARBA" id="ARBA00022432"/>
    </source>
</evidence>
<dbReference type="CDD" id="cd00311">
    <property type="entry name" value="TIM"/>
    <property type="match status" value="1"/>
</dbReference>
<dbReference type="NCBIfam" id="NF000728">
    <property type="entry name" value="PRK00042.3-2"/>
    <property type="match status" value="1"/>
</dbReference>
<dbReference type="GO" id="GO:0046166">
    <property type="term" value="P:glyceraldehyde-3-phosphate biosynthetic process"/>
    <property type="evidence" value="ECO:0007669"/>
    <property type="project" value="TreeGrafter"/>
</dbReference>
<dbReference type="GO" id="GO:0019563">
    <property type="term" value="P:glycerol catabolic process"/>
    <property type="evidence" value="ECO:0007669"/>
    <property type="project" value="TreeGrafter"/>
</dbReference>
<dbReference type="Gene3D" id="3.20.20.70">
    <property type="entry name" value="Aldolase class I"/>
    <property type="match status" value="1"/>
</dbReference>
<comment type="pathway">
    <text evidence="6 7">Carbohydrate biosynthesis; gluconeogenesis.</text>
</comment>
<evidence type="ECO:0000313" key="8">
    <source>
        <dbReference type="EMBL" id="ADV45460.1"/>
    </source>
</evidence>
<evidence type="ECO:0000256" key="4">
    <source>
        <dbReference type="ARBA" id="ARBA00023152"/>
    </source>
</evidence>
<evidence type="ECO:0000256" key="5">
    <source>
        <dbReference type="ARBA" id="ARBA00023235"/>
    </source>
</evidence>
<dbReference type="eggNOG" id="COG0149">
    <property type="taxonomic scope" value="Bacteria"/>
</dbReference>
<comment type="caution">
    <text evidence="6">Lacks conserved residue(s) required for the propagation of feature annotation.</text>
</comment>
<dbReference type="UniPathway" id="UPA00138"/>
<dbReference type="PROSITE" id="PS51440">
    <property type="entry name" value="TIM_2"/>
    <property type="match status" value="1"/>
</dbReference>
<dbReference type="OrthoDB" id="9809429at2"/>
<evidence type="ECO:0000256" key="1">
    <source>
        <dbReference type="ARBA" id="ARBA00007422"/>
    </source>
</evidence>
<dbReference type="SUPFAM" id="SSF51351">
    <property type="entry name" value="Triosephosphate isomerase (TIM)"/>
    <property type="match status" value="1"/>
</dbReference>
<feature type="binding site" evidence="6">
    <location>
        <position position="163"/>
    </location>
    <ligand>
        <name>substrate</name>
    </ligand>
</feature>
<keyword evidence="3 6" id="KW-0963">Cytoplasm</keyword>
<feature type="binding site" evidence="6">
    <location>
        <position position="193"/>
    </location>
    <ligand>
        <name>substrate</name>
    </ligand>
</feature>
<dbReference type="GO" id="GO:0005829">
    <property type="term" value="C:cytosol"/>
    <property type="evidence" value="ECO:0007669"/>
    <property type="project" value="TreeGrafter"/>
</dbReference>
<dbReference type="PROSITE" id="PS00171">
    <property type="entry name" value="TIM_1"/>
    <property type="match status" value="1"/>
</dbReference>
<evidence type="ECO:0000256" key="6">
    <source>
        <dbReference type="HAMAP-Rule" id="MF_00147"/>
    </source>
</evidence>
<feature type="active site" description="Proton acceptor" evidence="6">
    <location>
        <position position="157"/>
    </location>
</feature>
<dbReference type="EC" id="5.3.1.1" evidence="6 7"/>
<comment type="function">
    <text evidence="6">Involved in the gluconeogenesis. Catalyzes stereospecifically the conversion of dihydroxyacetone phosphate (DHAP) to D-glyceraldehyde-3-phosphate (G3P).</text>
</comment>
<reference evidence="9" key="2">
    <citation type="submission" date="2011-01" db="EMBL/GenBank/DDBJ databases">
        <title>The complete genome of Nitratifractor salsuginis DSM 16511.</title>
        <authorList>
            <consortium name="US DOE Joint Genome Institute (JGI-PGF)"/>
            <person name="Lucas S."/>
            <person name="Copeland A."/>
            <person name="Lapidus A."/>
            <person name="Bruce D."/>
            <person name="Goodwin L."/>
            <person name="Pitluck S."/>
            <person name="Kyrpides N."/>
            <person name="Mavromatis K."/>
            <person name="Ivanova N."/>
            <person name="Mikhailova N."/>
            <person name="Zeytun A."/>
            <person name="Detter J.C."/>
            <person name="Tapia R."/>
            <person name="Han C."/>
            <person name="Land M."/>
            <person name="Hauser L."/>
            <person name="Markowitz V."/>
            <person name="Cheng J.-F."/>
            <person name="Hugenholtz P."/>
            <person name="Woyke T."/>
            <person name="Wu D."/>
            <person name="Tindall B."/>
            <person name="Schuetze A."/>
            <person name="Brambilla E."/>
            <person name="Klenk H.-P."/>
            <person name="Eisen J.A."/>
        </authorList>
    </citation>
    <scope>NUCLEOTIDE SEQUENCE [LARGE SCALE GENOMIC DNA]</scope>
    <source>
        <strain evidence="9">DSM 16511 / JCM 12458 / E9I37-1</strain>
    </source>
</reference>
<comment type="subunit">
    <text evidence="6 7">Homodimer.</text>
</comment>
<comment type="subcellular location">
    <subcellularLocation>
        <location evidence="6 7">Cytoplasm</location>
    </subcellularLocation>
</comment>
<dbReference type="GO" id="GO:0006094">
    <property type="term" value="P:gluconeogenesis"/>
    <property type="evidence" value="ECO:0007669"/>
    <property type="project" value="UniProtKB-UniRule"/>
</dbReference>
<protein>
    <recommendedName>
        <fullName evidence="6 7">Triosephosphate isomerase</fullName>
        <shortName evidence="6">TIM</shortName>
        <shortName evidence="6">TPI</shortName>
        <ecNumber evidence="6 7">5.3.1.1</ecNumber>
    </recommendedName>
    <alternativeName>
        <fullName evidence="6">Triose-phosphate isomerase</fullName>
    </alternativeName>
</protein>
<dbReference type="RefSeq" id="WP_013553157.1">
    <property type="nucleotide sequence ID" value="NC_014935.1"/>
</dbReference>
<dbReference type="InterPro" id="IPR020861">
    <property type="entry name" value="Triosephosphate_isomerase_AS"/>
</dbReference>
<keyword evidence="2 6" id="KW-0312">Gluconeogenesis</keyword>
<name>E6WZ10_NITSE</name>
<comment type="pathway">
    <text evidence="6 7">Carbohydrate degradation; glycolysis; D-glyceraldehyde 3-phosphate from glycerone phosphate: step 1/1.</text>
</comment>
<dbReference type="Proteomes" id="UP000008633">
    <property type="component" value="Chromosome"/>
</dbReference>
<accession>E6WZ10</accession>
<dbReference type="AlphaFoldDB" id="E6WZ10"/>
<dbReference type="InterPro" id="IPR035990">
    <property type="entry name" value="TIM_sf"/>
</dbReference>
<feature type="active site" description="Electrophile" evidence="6">
    <location>
        <position position="88"/>
    </location>
</feature>
<comment type="similarity">
    <text evidence="1 6 7">Belongs to the triosephosphate isomerase family.</text>
</comment>
<reference evidence="8 9" key="1">
    <citation type="journal article" date="2011" name="Stand. Genomic Sci.">
        <title>Complete genome sequence of Nitratifractor salsuginis type strain (E9I37-1).</title>
        <authorList>
            <person name="Anderson I."/>
            <person name="Sikorski J."/>
            <person name="Zeytun A."/>
            <person name="Nolan M."/>
            <person name="Lapidus A."/>
            <person name="Lucas S."/>
            <person name="Hammon N."/>
            <person name="Deshpande S."/>
            <person name="Cheng J.F."/>
            <person name="Tapia R."/>
            <person name="Han C."/>
            <person name="Goodwin L."/>
            <person name="Pitluck S."/>
            <person name="Liolios K."/>
            <person name="Pagani I."/>
            <person name="Ivanova N."/>
            <person name="Huntemann M."/>
            <person name="Mavromatis K."/>
            <person name="Ovchinikova G."/>
            <person name="Pati A."/>
            <person name="Chen A."/>
            <person name="Palaniappan K."/>
            <person name="Land M."/>
            <person name="Hauser L."/>
            <person name="Brambilla E.M."/>
            <person name="Ngatchou-Djao O.D."/>
            <person name="Rohde M."/>
            <person name="Tindall B.J."/>
            <person name="Goker M."/>
            <person name="Detter J.C."/>
            <person name="Woyke T."/>
            <person name="Bristow J."/>
            <person name="Eisen J.A."/>
            <person name="Markowitz V."/>
            <person name="Hugenholtz P."/>
            <person name="Klenk H.P."/>
            <person name="Kyrpides N.C."/>
        </authorList>
    </citation>
    <scope>NUCLEOTIDE SEQUENCE [LARGE SCALE GENOMIC DNA]</scope>
    <source>
        <strain evidence="9">DSM 16511 / JCM 12458 / E9I37-1</strain>
    </source>
</reference>
<evidence type="ECO:0000256" key="7">
    <source>
        <dbReference type="RuleBase" id="RU363013"/>
    </source>
</evidence>
<dbReference type="GO" id="GO:0006096">
    <property type="term" value="P:glycolytic process"/>
    <property type="evidence" value="ECO:0007669"/>
    <property type="project" value="UniProtKB-UniRule"/>
</dbReference>
<dbReference type="HAMAP" id="MF_00147_B">
    <property type="entry name" value="TIM_B"/>
    <property type="match status" value="1"/>
</dbReference>
<dbReference type="HOGENOM" id="CLU_024251_2_3_7"/>
<dbReference type="GO" id="GO:0004807">
    <property type="term" value="F:triose-phosphate isomerase activity"/>
    <property type="evidence" value="ECO:0007669"/>
    <property type="project" value="UniProtKB-UniRule"/>
</dbReference>
<keyword evidence="9" id="KW-1185">Reference proteome</keyword>
<dbReference type="STRING" id="749222.Nitsa_0188"/>
<dbReference type="PANTHER" id="PTHR21139:SF42">
    <property type="entry name" value="TRIOSEPHOSPHATE ISOMERASE"/>
    <property type="match status" value="1"/>
</dbReference>
<organism evidence="8 9">
    <name type="scientific">Nitratifractor salsuginis (strain DSM 16511 / JCM 12458 / E9I37-1)</name>
    <dbReference type="NCBI Taxonomy" id="749222"/>
    <lineage>
        <taxon>Bacteria</taxon>
        <taxon>Pseudomonadati</taxon>
        <taxon>Campylobacterota</taxon>
        <taxon>Epsilonproteobacteria</taxon>
        <taxon>Campylobacterales</taxon>
        <taxon>Sulfurovaceae</taxon>
        <taxon>Nitratifractor</taxon>
    </lineage>
</organism>
<dbReference type="PANTHER" id="PTHR21139">
    <property type="entry name" value="TRIOSEPHOSPHATE ISOMERASE"/>
    <property type="match status" value="1"/>
</dbReference>
<dbReference type="KEGG" id="nsa:Nitsa_0188"/>
<dbReference type="UniPathway" id="UPA00109">
    <property type="reaction ID" value="UER00189"/>
</dbReference>
<dbReference type="InterPro" id="IPR013785">
    <property type="entry name" value="Aldolase_TIM"/>
</dbReference>
<evidence type="ECO:0000313" key="9">
    <source>
        <dbReference type="Proteomes" id="UP000008633"/>
    </source>
</evidence>
<proteinExistence type="inferred from homology"/>
<evidence type="ECO:0000256" key="3">
    <source>
        <dbReference type="ARBA" id="ARBA00022490"/>
    </source>
</evidence>
<dbReference type="InterPro" id="IPR000652">
    <property type="entry name" value="Triosephosphate_isomerase"/>
</dbReference>
<keyword evidence="5 6" id="KW-0413">Isomerase</keyword>
<keyword evidence="4 6" id="KW-0324">Glycolysis</keyword>
<dbReference type="Pfam" id="PF00121">
    <property type="entry name" value="TIM"/>
    <property type="match status" value="1"/>
</dbReference>
<sequence>MIFAANFKMHHTRQSTTEYLDRLEALLERAEYPFKVMVFPPATALQPSREWITVGAQNAYPAEEGAYTGEIGLSQLHEFEIDTVLIGHSERRQILGEDQEFIAKKFAFYREHGFQIIYCVGEPLEVREQGFEAVAEYLWEQFDDIDIDYERLIVAYEPVWAIGTGQAAEPEAIAATHAELRRRIKRPILYGGSVNPTNIARIAEIPDVDGVLVGSASLDPEKFHALMIPVAPPQV</sequence>
<feature type="binding site" evidence="6">
    <location>
        <begin position="6"/>
        <end position="8"/>
    </location>
    <ligand>
        <name>substrate</name>
    </ligand>
</feature>
<dbReference type="InterPro" id="IPR022896">
    <property type="entry name" value="TrioseP_Isoase_bac/euk"/>
</dbReference>
<gene>
    <name evidence="6" type="primary">tpiA</name>
    <name evidence="8" type="ordered locus">Nitsa_0188</name>
</gene>
<dbReference type="EMBL" id="CP002452">
    <property type="protein sequence ID" value="ADV45460.1"/>
    <property type="molecule type" value="Genomic_DNA"/>
</dbReference>
<comment type="catalytic activity">
    <reaction evidence="6 7">
        <text>D-glyceraldehyde 3-phosphate = dihydroxyacetone phosphate</text>
        <dbReference type="Rhea" id="RHEA:18585"/>
        <dbReference type="ChEBI" id="CHEBI:57642"/>
        <dbReference type="ChEBI" id="CHEBI:59776"/>
        <dbReference type="EC" id="5.3.1.1"/>
    </reaction>
</comment>